<evidence type="ECO:0000313" key="2">
    <source>
        <dbReference type="Proteomes" id="UP000316621"/>
    </source>
</evidence>
<accession>A0A4Y7LJ32</accession>
<gene>
    <name evidence="1" type="ORF">C5167_046911</name>
</gene>
<keyword evidence="2" id="KW-1185">Reference proteome</keyword>
<reference evidence="1 2" key="1">
    <citation type="journal article" date="2018" name="Science">
        <title>The opium poppy genome and morphinan production.</title>
        <authorList>
            <person name="Guo L."/>
            <person name="Winzer T."/>
            <person name="Yang X."/>
            <person name="Li Y."/>
            <person name="Ning Z."/>
            <person name="He Z."/>
            <person name="Teodor R."/>
            <person name="Lu Y."/>
            <person name="Bowser T.A."/>
            <person name="Graham I.A."/>
            <person name="Ye K."/>
        </authorList>
    </citation>
    <scope>NUCLEOTIDE SEQUENCE [LARGE SCALE GENOMIC DNA]</scope>
    <source>
        <strain evidence="2">cv. HN1</strain>
        <tissue evidence="1">Leaves</tissue>
    </source>
</reference>
<dbReference type="Gramene" id="RZC84125">
    <property type="protein sequence ID" value="RZC84125"/>
    <property type="gene ID" value="C5167_046911"/>
</dbReference>
<name>A0A4Y7LJ32_PAPSO</name>
<dbReference type="Proteomes" id="UP000316621">
    <property type="component" value="Chromosome 11"/>
</dbReference>
<protein>
    <submittedName>
        <fullName evidence="1">Uncharacterized protein</fullName>
    </submittedName>
</protein>
<dbReference type="AlphaFoldDB" id="A0A4Y7LJ32"/>
<evidence type="ECO:0000313" key="1">
    <source>
        <dbReference type="EMBL" id="RZC84125.1"/>
    </source>
</evidence>
<sequence>MIDLTGRMSPATCGGKLLRLFGGWSSVDSMYSPEDPEIVASFSRYAAAKKLFQKNCLKAASSFLMVGGDLGKCFRRSS</sequence>
<dbReference type="EMBL" id="CM010725">
    <property type="protein sequence ID" value="RZC84125.1"/>
    <property type="molecule type" value="Genomic_DNA"/>
</dbReference>
<proteinExistence type="predicted"/>
<organism evidence="1 2">
    <name type="scientific">Papaver somniferum</name>
    <name type="common">Opium poppy</name>
    <dbReference type="NCBI Taxonomy" id="3469"/>
    <lineage>
        <taxon>Eukaryota</taxon>
        <taxon>Viridiplantae</taxon>
        <taxon>Streptophyta</taxon>
        <taxon>Embryophyta</taxon>
        <taxon>Tracheophyta</taxon>
        <taxon>Spermatophyta</taxon>
        <taxon>Magnoliopsida</taxon>
        <taxon>Ranunculales</taxon>
        <taxon>Papaveraceae</taxon>
        <taxon>Papaveroideae</taxon>
        <taxon>Papaver</taxon>
    </lineage>
</organism>